<feature type="transmembrane region" description="Helical" evidence="2">
    <location>
        <begin position="89"/>
        <end position="109"/>
    </location>
</feature>
<keyword evidence="2" id="KW-0812">Transmembrane</keyword>
<dbReference type="Gene3D" id="1.10.287.70">
    <property type="match status" value="1"/>
</dbReference>
<feature type="domain" description="RCK N-terminal" evidence="3">
    <location>
        <begin position="132"/>
        <end position="255"/>
    </location>
</feature>
<dbReference type="GeneID" id="30680934"/>
<keyword evidence="2" id="KW-0472">Membrane</keyword>
<gene>
    <name evidence="5" type="ORF">EYM_07810</name>
</gene>
<dbReference type="Pfam" id="PF07885">
    <property type="entry name" value="Ion_trans_2"/>
    <property type="match status" value="1"/>
</dbReference>
<proteinExistence type="predicted"/>
<dbReference type="InterPro" id="IPR013099">
    <property type="entry name" value="K_chnl_dom"/>
</dbReference>
<dbReference type="KEGG" id="iis:EYM_07810"/>
<dbReference type="PANTHER" id="PTHR43833">
    <property type="entry name" value="POTASSIUM CHANNEL PROTEIN 2-RELATED-RELATED"/>
    <property type="match status" value="1"/>
</dbReference>
<dbReference type="EMBL" id="CP006867">
    <property type="protein sequence ID" value="ALU12822.1"/>
    <property type="molecule type" value="Genomic_DNA"/>
</dbReference>
<comment type="subcellular location">
    <subcellularLocation>
        <location evidence="1">Cell membrane</location>
        <topology evidence="1">Multi-pass membrane protein</topology>
    </subcellularLocation>
</comment>
<dbReference type="GO" id="GO:0005886">
    <property type="term" value="C:plasma membrane"/>
    <property type="evidence" value="ECO:0007669"/>
    <property type="project" value="UniProtKB-SubCell"/>
</dbReference>
<evidence type="ECO:0000313" key="5">
    <source>
        <dbReference type="EMBL" id="ALU12822.1"/>
    </source>
</evidence>
<feature type="domain" description="Potassium channel" evidence="4">
    <location>
        <begin position="42"/>
        <end position="111"/>
    </location>
</feature>
<keyword evidence="6" id="KW-1185">Reference proteome</keyword>
<accession>A0A0U3FLW9</accession>
<dbReference type="InterPro" id="IPR036291">
    <property type="entry name" value="NAD(P)-bd_dom_sf"/>
</dbReference>
<evidence type="ECO:0008006" key="7">
    <source>
        <dbReference type="Google" id="ProtNLM"/>
    </source>
</evidence>
<dbReference type="InterPro" id="IPR050721">
    <property type="entry name" value="Trk_Ktr_HKT_K-transport"/>
</dbReference>
<evidence type="ECO:0000259" key="4">
    <source>
        <dbReference type="Pfam" id="PF07885"/>
    </source>
</evidence>
<dbReference type="SUPFAM" id="SSF51735">
    <property type="entry name" value="NAD(P)-binding Rossmann-fold domains"/>
    <property type="match status" value="1"/>
</dbReference>
<dbReference type="RefSeq" id="WP_075050514.1">
    <property type="nucleotide sequence ID" value="NZ_CP006867.1"/>
</dbReference>
<evidence type="ECO:0000256" key="2">
    <source>
        <dbReference type="SAM" id="Phobius"/>
    </source>
</evidence>
<protein>
    <recommendedName>
        <fullName evidence="7">RCK N-terminal domain-containing protein</fullName>
    </recommendedName>
</protein>
<name>A0A0U3FLW9_9CREN</name>
<dbReference type="InterPro" id="IPR003148">
    <property type="entry name" value="RCK_N"/>
</dbReference>
<dbReference type="Proteomes" id="UP000060778">
    <property type="component" value="Chromosome"/>
</dbReference>
<dbReference type="Pfam" id="PF02254">
    <property type="entry name" value="TrkA_N"/>
    <property type="match status" value="1"/>
</dbReference>
<dbReference type="PATRIC" id="fig|940295.4.peg.1521"/>
<dbReference type="PANTHER" id="PTHR43833:SF9">
    <property type="entry name" value="POTASSIUM CHANNEL PROTEIN YUGO-RELATED"/>
    <property type="match status" value="1"/>
</dbReference>
<dbReference type="AlphaFoldDB" id="A0A0U3FLW9"/>
<feature type="transmembrane region" description="Helical" evidence="2">
    <location>
        <begin position="65"/>
        <end position="83"/>
    </location>
</feature>
<dbReference type="GO" id="GO:0006813">
    <property type="term" value="P:potassium ion transport"/>
    <property type="evidence" value="ECO:0007669"/>
    <property type="project" value="InterPro"/>
</dbReference>
<evidence type="ECO:0000313" key="6">
    <source>
        <dbReference type="Proteomes" id="UP000060778"/>
    </source>
</evidence>
<feature type="transmembrane region" description="Helical" evidence="2">
    <location>
        <begin position="34"/>
        <end position="53"/>
    </location>
</feature>
<organism evidence="5 6">
    <name type="scientific">Ignicoccus islandicus DSM 13165</name>
    <dbReference type="NCBI Taxonomy" id="940295"/>
    <lineage>
        <taxon>Archaea</taxon>
        <taxon>Thermoproteota</taxon>
        <taxon>Thermoprotei</taxon>
        <taxon>Desulfurococcales</taxon>
        <taxon>Desulfurococcaceae</taxon>
        <taxon>Ignicoccus</taxon>
    </lineage>
</organism>
<dbReference type="Gene3D" id="3.40.50.720">
    <property type="entry name" value="NAD(P)-binding Rossmann-like Domain"/>
    <property type="match status" value="1"/>
</dbReference>
<dbReference type="SUPFAM" id="SSF81324">
    <property type="entry name" value="Voltage-gated potassium channels"/>
    <property type="match status" value="1"/>
</dbReference>
<keyword evidence="2" id="KW-1133">Transmembrane helix</keyword>
<evidence type="ECO:0000256" key="1">
    <source>
        <dbReference type="ARBA" id="ARBA00004651"/>
    </source>
</evidence>
<sequence>MRRRVKNLVYIIRKYYEITRLSVIWFYSTALSKAPILLTLALILTITIISILFSHVESLSMFKAIYWAIITVTTVGYGDIVPATFIGKLIAMALAIVGFMSISAIVSLISHEMITRTIIEREGGGKVKGSDVLVVGSSPSCVELAKRLKELSGRSRVVWIASLDTDEKLIALARSYKIVVIKGKLTLLETYRRGDIDNCKKIIICGKDDDESVSIALIVKSYEMRRLFPPTVLALAYSKRGYRILSELLSIDVIVPSSNISKLFLESFEDPISAVFLSALSEGKPNLIEIKLKRGPFGMTFAQIGNKFIPIGRKVPINVIELSERLSKLNKRYVHIIAKIVNLNEVEPVRPSDYADEDDILVAIEFTSFK</sequence>
<dbReference type="OrthoDB" id="43518at2157"/>
<reference evidence="5 6" key="1">
    <citation type="submission" date="2013-11" db="EMBL/GenBank/DDBJ databases">
        <title>Comparative genomics of Ignicoccus.</title>
        <authorList>
            <person name="Podar M."/>
        </authorList>
    </citation>
    <scope>NUCLEOTIDE SEQUENCE [LARGE SCALE GENOMIC DNA]</scope>
    <source>
        <strain evidence="5 6">DSM 13165</strain>
    </source>
</reference>
<evidence type="ECO:0000259" key="3">
    <source>
        <dbReference type="Pfam" id="PF02254"/>
    </source>
</evidence>